<sequence length="157" mass="16630">MIDNPDLPPAVHYVVAGEQAVDAEPIEDPSPNSQPGDEPAVGALTFTVGVGIAGDAVDRGPIDPPEPVVGAGGGVPRIRPVAETSAVIAPLAVSGAEGLFGFTVKLEPLQRWANNPLDRWDGQATGRTLEPLDRWDADRESDVVERRLDPLERWSAQ</sequence>
<feature type="region of interest" description="Disordered" evidence="1">
    <location>
        <begin position="19"/>
        <end position="41"/>
    </location>
</feature>
<name>A0ABR4ZB16_9NOCA</name>
<proteinExistence type="predicted"/>
<organism evidence="2 3">
    <name type="scientific">Nocardia vulneris</name>
    <dbReference type="NCBI Taxonomy" id="1141657"/>
    <lineage>
        <taxon>Bacteria</taxon>
        <taxon>Bacillati</taxon>
        <taxon>Actinomycetota</taxon>
        <taxon>Actinomycetes</taxon>
        <taxon>Mycobacteriales</taxon>
        <taxon>Nocardiaceae</taxon>
        <taxon>Nocardia</taxon>
    </lineage>
</organism>
<keyword evidence="3" id="KW-1185">Reference proteome</keyword>
<protein>
    <submittedName>
        <fullName evidence="2">Uncharacterized protein</fullName>
    </submittedName>
</protein>
<gene>
    <name evidence="2" type="ORF">FG87_24915</name>
</gene>
<dbReference type="RefSeq" id="WP_043675060.1">
    <property type="nucleotide sequence ID" value="NZ_BDCI01000039.1"/>
</dbReference>
<accession>A0ABR4ZB16</accession>
<evidence type="ECO:0000313" key="2">
    <source>
        <dbReference type="EMBL" id="KIA62520.1"/>
    </source>
</evidence>
<evidence type="ECO:0000313" key="3">
    <source>
        <dbReference type="Proteomes" id="UP000031364"/>
    </source>
</evidence>
<reference evidence="2 3" key="1">
    <citation type="journal article" date="2014" name="Int. J. Syst. Evol. Microbiol.">
        <title>Nocardia vulneris sp. nov., isolated from wounds of human patients in North America.</title>
        <authorList>
            <person name="Lasker B.A."/>
            <person name="Bell M."/>
            <person name="Klenk H.P."/>
            <person name="Sproer C."/>
            <person name="Schumann C."/>
            <person name="Schumann P."/>
            <person name="Brown J.M."/>
        </authorList>
    </citation>
    <scope>NUCLEOTIDE SEQUENCE [LARGE SCALE GENOMIC DNA]</scope>
    <source>
        <strain evidence="2 3">W9851</strain>
    </source>
</reference>
<dbReference type="EMBL" id="JNFP01000031">
    <property type="protein sequence ID" value="KIA62520.1"/>
    <property type="molecule type" value="Genomic_DNA"/>
</dbReference>
<feature type="region of interest" description="Disordered" evidence="1">
    <location>
        <begin position="56"/>
        <end position="75"/>
    </location>
</feature>
<dbReference type="Proteomes" id="UP000031364">
    <property type="component" value="Unassembled WGS sequence"/>
</dbReference>
<evidence type="ECO:0000256" key="1">
    <source>
        <dbReference type="SAM" id="MobiDB-lite"/>
    </source>
</evidence>
<comment type="caution">
    <text evidence="2">The sequence shown here is derived from an EMBL/GenBank/DDBJ whole genome shotgun (WGS) entry which is preliminary data.</text>
</comment>